<comment type="catalytic activity">
    <reaction evidence="9">
        <text>N-terminal S-1,2-diacyl-sn-glyceryl-L-cysteinyl-[lipoprotein] + a glycerophospholipid = N-acyl-S-1,2-diacyl-sn-glyceryl-L-cysteinyl-[lipoprotein] + a 2-acyl-sn-glycero-3-phospholipid + H(+)</text>
        <dbReference type="Rhea" id="RHEA:48228"/>
        <dbReference type="Rhea" id="RHEA-COMP:14681"/>
        <dbReference type="Rhea" id="RHEA-COMP:14684"/>
        <dbReference type="ChEBI" id="CHEBI:15378"/>
        <dbReference type="ChEBI" id="CHEBI:136912"/>
        <dbReference type="ChEBI" id="CHEBI:140656"/>
        <dbReference type="ChEBI" id="CHEBI:140657"/>
        <dbReference type="ChEBI" id="CHEBI:140660"/>
        <dbReference type="EC" id="2.3.1.269"/>
    </reaction>
</comment>
<feature type="transmembrane region" description="Helical" evidence="9">
    <location>
        <begin position="101"/>
        <end position="121"/>
    </location>
</feature>
<feature type="domain" description="CN hydrolase" evidence="11">
    <location>
        <begin position="292"/>
        <end position="616"/>
    </location>
</feature>
<feature type="transmembrane region" description="Helical" evidence="9">
    <location>
        <begin position="159"/>
        <end position="183"/>
    </location>
</feature>
<evidence type="ECO:0000259" key="11">
    <source>
        <dbReference type="PROSITE" id="PS50263"/>
    </source>
</evidence>
<feature type="transmembrane region" description="Helical" evidence="9">
    <location>
        <begin position="633"/>
        <end position="651"/>
    </location>
</feature>
<feature type="region of interest" description="Disordered" evidence="10">
    <location>
        <begin position="432"/>
        <end position="457"/>
    </location>
</feature>
<comment type="function">
    <text evidence="9">Catalyzes the phospholipid dependent N-acylation of the N-terminal cysteine of apolipoprotein, the last step in lipoprotein maturation.</text>
</comment>
<dbReference type="PANTHER" id="PTHR38686">
    <property type="entry name" value="APOLIPOPROTEIN N-ACYLTRANSFERASE"/>
    <property type="match status" value="1"/>
</dbReference>
<organism evidence="12 13">
    <name type="scientific">Thermogutta terrifontis</name>
    <dbReference type="NCBI Taxonomy" id="1331910"/>
    <lineage>
        <taxon>Bacteria</taxon>
        <taxon>Pseudomonadati</taxon>
        <taxon>Planctomycetota</taxon>
        <taxon>Planctomycetia</taxon>
        <taxon>Pirellulales</taxon>
        <taxon>Thermoguttaceae</taxon>
        <taxon>Thermogutta</taxon>
    </lineage>
</organism>
<evidence type="ECO:0000256" key="5">
    <source>
        <dbReference type="ARBA" id="ARBA00022692"/>
    </source>
</evidence>
<evidence type="ECO:0000313" key="12">
    <source>
        <dbReference type="EMBL" id="ASV75152.1"/>
    </source>
</evidence>
<evidence type="ECO:0000313" key="13">
    <source>
        <dbReference type="Proteomes" id="UP000215086"/>
    </source>
</evidence>
<evidence type="ECO:0000256" key="6">
    <source>
        <dbReference type="ARBA" id="ARBA00022989"/>
    </source>
</evidence>
<evidence type="ECO:0000256" key="9">
    <source>
        <dbReference type="HAMAP-Rule" id="MF_01148"/>
    </source>
</evidence>
<dbReference type="InterPro" id="IPR004563">
    <property type="entry name" value="Apolipo_AcylTrfase"/>
</dbReference>
<comment type="subcellular location">
    <subcellularLocation>
        <location evidence="1 9">Cell membrane</location>
        <topology evidence="1 9">Multi-pass membrane protein</topology>
    </subcellularLocation>
</comment>
<comment type="pathway">
    <text evidence="9">Protein modification; lipoprotein biosynthesis (N-acyl transfer).</text>
</comment>
<dbReference type="GO" id="GO:0042158">
    <property type="term" value="P:lipoprotein biosynthetic process"/>
    <property type="evidence" value="ECO:0007669"/>
    <property type="project" value="UniProtKB-UniRule"/>
</dbReference>
<dbReference type="CDD" id="cd07571">
    <property type="entry name" value="ALP_N-acyl_transferase"/>
    <property type="match status" value="1"/>
</dbReference>
<dbReference type="UniPathway" id="UPA00666"/>
<evidence type="ECO:0000256" key="4">
    <source>
        <dbReference type="ARBA" id="ARBA00022679"/>
    </source>
</evidence>
<feature type="transmembrane region" description="Helical" evidence="9">
    <location>
        <begin position="127"/>
        <end position="147"/>
    </location>
</feature>
<dbReference type="InterPro" id="IPR045378">
    <property type="entry name" value="LNT_N"/>
</dbReference>
<dbReference type="HAMAP" id="MF_01148">
    <property type="entry name" value="Lnt"/>
    <property type="match status" value="1"/>
</dbReference>
<keyword evidence="7 9" id="KW-0472">Membrane</keyword>
<dbReference type="GO" id="GO:0005886">
    <property type="term" value="C:plasma membrane"/>
    <property type="evidence" value="ECO:0007669"/>
    <property type="project" value="UniProtKB-SubCell"/>
</dbReference>
<comment type="similarity">
    <text evidence="2 9">Belongs to the CN hydrolase family. Apolipoprotein N-acyltransferase subfamily.</text>
</comment>
<dbReference type="GO" id="GO:0016410">
    <property type="term" value="F:N-acyltransferase activity"/>
    <property type="evidence" value="ECO:0007669"/>
    <property type="project" value="UniProtKB-UniRule"/>
</dbReference>
<keyword evidence="3 9" id="KW-1003">Cell membrane</keyword>
<dbReference type="KEGG" id="ttf:THTE_2550"/>
<dbReference type="InterPro" id="IPR003010">
    <property type="entry name" value="C-N_Hydrolase"/>
</dbReference>
<evidence type="ECO:0000256" key="2">
    <source>
        <dbReference type="ARBA" id="ARBA00010065"/>
    </source>
</evidence>
<dbReference type="Proteomes" id="UP000215086">
    <property type="component" value="Chromosome"/>
</dbReference>
<sequence>MTSGGPKRLRLAKMGRSDGSTGATSHRHHSRGKNVASEKNRAWKSRLALSADRQTFLLAAIGAVLLWMALPPLDVAPLAWVGPCFWCALIGRSQPLKTREYLILAGVGFAFWMAALHWLRLPHWATSFGWVALSFYLAWYLPCFIGFSRIAVHLCRIPIPAAAATIWAGLEVARAHLLTGFTMASLAHTQYRWLSLIQVADLVGTYGVGWVMILVSGCLYLAAQRMAEFHRAGAYQRSNEVSSDAISAKKLTRYVLAAGRPLMAAGVVLGAVVVYGHYRLVVHAATPQTSTVRVALIQGSQDIRLEDGEEKRERIHRHYLELAFLAARQYRDLDLMVWPETVYGGLLIDADSHPAVPPEWRAKGKTDHEFVDQLVAAKRSSQAAMERLASQLASRLILGVETVAYTGSGIRYYNSAAFVGKCSTDEVFPKSANGGATNRRDSISVSPGASEGATHHSSETKGYCYLGRYDKMHLVMFGEYVPFADEFPPMRYLTPLSTNTTPGKVPKAFSVRGVRFCPNICFESVIPHLIRQQILELRKHGTEPDVLVNLTNDGWFWGSSELDMHLICGVFRAVETRKPFLIAANTGFSAVIDATGRILSQGPRRDVAILVTEVGKSDFHSWYLDYGIIPNTIFVSAVVLVVAVEILLRAIDRFWKRLPKSKGTTRQG</sequence>
<reference evidence="12 13" key="1">
    <citation type="journal article" name="Front. Microbiol.">
        <title>Sugar Metabolism of the First Thermophilic Planctomycete Thermogutta terrifontis: Comparative Genomic and Transcriptomic Approaches.</title>
        <authorList>
            <person name="Elcheninov A.G."/>
            <person name="Menzel P."/>
            <person name="Gudbergsdottir S.R."/>
            <person name="Slesarev A.I."/>
            <person name="Kadnikov V.V."/>
            <person name="Krogh A."/>
            <person name="Bonch-Osmolovskaya E.A."/>
            <person name="Peng X."/>
            <person name="Kublanov I.V."/>
        </authorList>
    </citation>
    <scope>NUCLEOTIDE SEQUENCE [LARGE SCALE GENOMIC DNA]</scope>
    <source>
        <strain evidence="12 13">R1</strain>
    </source>
</reference>
<dbReference type="SUPFAM" id="SSF56317">
    <property type="entry name" value="Carbon-nitrogen hydrolase"/>
    <property type="match status" value="2"/>
</dbReference>
<evidence type="ECO:0000256" key="7">
    <source>
        <dbReference type="ARBA" id="ARBA00023136"/>
    </source>
</evidence>
<dbReference type="PROSITE" id="PS50263">
    <property type="entry name" value="CN_HYDROLASE"/>
    <property type="match status" value="1"/>
</dbReference>
<dbReference type="Gene3D" id="3.60.110.10">
    <property type="entry name" value="Carbon-nitrogen hydrolase"/>
    <property type="match status" value="1"/>
</dbReference>
<keyword evidence="5 9" id="KW-0812">Transmembrane</keyword>
<dbReference type="EC" id="2.3.1.269" evidence="9"/>
<keyword evidence="6 9" id="KW-1133">Transmembrane helix</keyword>
<proteinExistence type="inferred from homology"/>
<dbReference type="PANTHER" id="PTHR38686:SF1">
    <property type="entry name" value="APOLIPOPROTEIN N-ACYLTRANSFERASE"/>
    <property type="match status" value="1"/>
</dbReference>
<gene>
    <name evidence="9" type="primary">lnt</name>
    <name evidence="12" type="ORF">THTE_2550</name>
</gene>
<keyword evidence="4 9" id="KW-0808">Transferase</keyword>
<feature type="transmembrane region" description="Helical" evidence="9">
    <location>
        <begin position="203"/>
        <end position="223"/>
    </location>
</feature>
<evidence type="ECO:0000256" key="10">
    <source>
        <dbReference type="SAM" id="MobiDB-lite"/>
    </source>
</evidence>
<evidence type="ECO:0000256" key="8">
    <source>
        <dbReference type="ARBA" id="ARBA00023315"/>
    </source>
</evidence>
<dbReference type="AlphaFoldDB" id="A0A286RGT8"/>
<dbReference type="Pfam" id="PF00795">
    <property type="entry name" value="CN_hydrolase"/>
    <property type="match status" value="1"/>
</dbReference>
<feature type="region of interest" description="Disordered" evidence="10">
    <location>
        <begin position="1"/>
        <end position="39"/>
    </location>
</feature>
<dbReference type="EMBL" id="CP018477">
    <property type="protein sequence ID" value="ASV75152.1"/>
    <property type="molecule type" value="Genomic_DNA"/>
</dbReference>
<keyword evidence="13" id="KW-1185">Reference proteome</keyword>
<keyword evidence="8 9" id="KW-0012">Acyltransferase</keyword>
<dbReference type="InterPro" id="IPR036526">
    <property type="entry name" value="C-N_Hydrolase_sf"/>
</dbReference>
<dbReference type="Pfam" id="PF20154">
    <property type="entry name" value="LNT_N"/>
    <property type="match status" value="1"/>
</dbReference>
<name>A0A286RGT8_9BACT</name>
<protein>
    <recommendedName>
        <fullName evidence="9">Apolipoprotein N-acyltransferase</fullName>
        <shortName evidence="9">ALP N-acyltransferase</shortName>
        <ecNumber evidence="9">2.3.1.269</ecNumber>
    </recommendedName>
</protein>
<evidence type="ECO:0000256" key="3">
    <source>
        <dbReference type="ARBA" id="ARBA00022475"/>
    </source>
</evidence>
<feature type="transmembrane region" description="Helical" evidence="9">
    <location>
        <begin position="254"/>
        <end position="278"/>
    </location>
</feature>
<accession>A0A286RGT8</accession>
<keyword evidence="12" id="KW-0449">Lipoprotein</keyword>
<evidence type="ECO:0000256" key="1">
    <source>
        <dbReference type="ARBA" id="ARBA00004651"/>
    </source>
</evidence>